<dbReference type="Gene3D" id="2.40.50.140">
    <property type="entry name" value="Nucleic acid-binding proteins"/>
    <property type="match status" value="1"/>
</dbReference>
<name>A0AAN7HTA2_9FUNG</name>
<dbReference type="InterPro" id="IPR029146">
    <property type="entry name" value="Ten1_animal_plant"/>
</dbReference>
<reference evidence="1 2" key="1">
    <citation type="submission" date="2022-11" db="EMBL/GenBank/DDBJ databases">
        <title>Mucor velutinosus strain NIH1002 WGS.</title>
        <authorList>
            <person name="Subramanian P."/>
            <person name="Mullikin J.C."/>
            <person name="Segre J.A."/>
            <person name="Zelazny A.M."/>
        </authorList>
    </citation>
    <scope>NUCLEOTIDE SEQUENCE [LARGE SCALE GENOMIC DNA]</scope>
    <source>
        <strain evidence="1 2">NIH1002</strain>
    </source>
</reference>
<comment type="caution">
    <text evidence="1">The sequence shown here is derived from an EMBL/GenBank/DDBJ whole genome shotgun (WGS) entry which is preliminary data.</text>
</comment>
<dbReference type="GO" id="GO:1990879">
    <property type="term" value="C:CST complex"/>
    <property type="evidence" value="ECO:0007669"/>
    <property type="project" value="InterPro"/>
</dbReference>
<evidence type="ECO:0000313" key="1">
    <source>
        <dbReference type="EMBL" id="KAK4515705.1"/>
    </source>
</evidence>
<dbReference type="GeneID" id="89954344"/>
<keyword evidence="2" id="KW-1185">Reference proteome</keyword>
<dbReference type="GO" id="GO:0003697">
    <property type="term" value="F:single-stranded DNA binding"/>
    <property type="evidence" value="ECO:0007669"/>
    <property type="project" value="InterPro"/>
</dbReference>
<protein>
    <submittedName>
        <fullName evidence="1">Uncharacterized protein</fullName>
    </submittedName>
</protein>
<gene>
    <name evidence="1" type="ORF">ATC70_010658</name>
</gene>
<dbReference type="Proteomes" id="UP001304243">
    <property type="component" value="Unassembled WGS sequence"/>
</dbReference>
<evidence type="ECO:0000313" key="2">
    <source>
        <dbReference type="Proteomes" id="UP001304243"/>
    </source>
</evidence>
<organism evidence="1 2">
    <name type="scientific">Mucor velutinosus</name>
    <dbReference type="NCBI Taxonomy" id="708070"/>
    <lineage>
        <taxon>Eukaryota</taxon>
        <taxon>Fungi</taxon>
        <taxon>Fungi incertae sedis</taxon>
        <taxon>Mucoromycota</taxon>
        <taxon>Mucoromycotina</taxon>
        <taxon>Mucoromycetes</taxon>
        <taxon>Mucorales</taxon>
        <taxon>Mucorineae</taxon>
        <taxon>Mucoraceae</taxon>
        <taxon>Mucor</taxon>
    </lineage>
</organism>
<dbReference type="InterPro" id="IPR012340">
    <property type="entry name" value="NA-bd_OB-fold"/>
</dbReference>
<proteinExistence type="predicted"/>
<dbReference type="EMBL" id="JASEJX010000014">
    <property type="protein sequence ID" value="KAK4515705.1"/>
    <property type="molecule type" value="Genomic_DNA"/>
</dbReference>
<accession>A0AAN7HTA2</accession>
<dbReference type="Pfam" id="PF15490">
    <property type="entry name" value="Ten1_2"/>
    <property type="match status" value="1"/>
</dbReference>
<sequence>MSNVPSARLVLFKDLTKCKTGDSVRVTGLWQAYDDTTNTALMEYDNVKAIIHLDQIDQLLPQTGDVVQCIGEIMEMSSNPTQIQARIIRSVKTIDMELYEKVVELRNSVI</sequence>
<dbReference type="RefSeq" id="XP_064682371.1">
    <property type="nucleotide sequence ID" value="XM_064829869.1"/>
</dbReference>
<dbReference type="AlphaFoldDB" id="A0AAN7HTA2"/>